<dbReference type="Proteomes" id="UP000297549">
    <property type="component" value="Unassembled WGS sequence"/>
</dbReference>
<dbReference type="EMBL" id="SRLC01000001">
    <property type="protein sequence ID" value="TGE25362.1"/>
    <property type="molecule type" value="Genomic_DNA"/>
</dbReference>
<evidence type="ECO:0000256" key="1">
    <source>
        <dbReference type="SAM" id="MobiDB-lite"/>
    </source>
</evidence>
<proteinExistence type="predicted"/>
<dbReference type="RefSeq" id="WP_135462939.1">
    <property type="nucleotide sequence ID" value="NZ_SRLC01000001.1"/>
</dbReference>
<dbReference type="AlphaFoldDB" id="A0A4Z0Q9G2"/>
<name>A0A4Z0Q9G2_9BACT</name>
<protein>
    <submittedName>
        <fullName evidence="2">Uncharacterized protein</fullName>
    </submittedName>
</protein>
<organism evidence="2 3">
    <name type="scientific">Hymenobacter aquaticus</name>
    <dbReference type="NCBI Taxonomy" id="1867101"/>
    <lineage>
        <taxon>Bacteria</taxon>
        <taxon>Pseudomonadati</taxon>
        <taxon>Bacteroidota</taxon>
        <taxon>Cytophagia</taxon>
        <taxon>Cytophagales</taxon>
        <taxon>Hymenobacteraceae</taxon>
        <taxon>Hymenobacter</taxon>
    </lineage>
</organism>
<feature type="region of interest" description="Disordered" evidence="1">
    <location>
        <begin position="39"/>
        <end position="63"/>
    </location>
</feature>
<sequence length="63" mass="6822">MELPDLSKIKVYAALALLAYGSYVWASLHGIRLLGDDNETTENINGTGSHSSGHAGRSSFYHK</sequence>
<evidence type="ECO:0000313" key="2">
    <source>
        <dbReference type="EMBL" id="TGE25362.1"/>
    </source>
</evidence>
<accession>A0A4Z0Q9G2</accession>
<gene>
    <name evidence="2" type="ORF">E5K00_09290</name>
</gene>
<keyword evidence="3" id="KW-1185">Reference proteome</keyword>
<feature type="compositionally biased region" description="Low complexity" evidence="1">
    <location>
        <begin position="46"/>
        <end position="63"/>
    </location>
</feature>
<comment type="caution">
    <text evidence="2">The sequence shown here is derived from an EMBL/GenBank/DDBJ whole genome shotgun (WGS) entry which is preliminary data.</text>
</comment>
<evidence type="ECO:0000313" key="3">
    <source>
        <dbReference type="Proteomes" id="UP000297549"/>
    </source>
</evidence>
<reference evidence="2 3" key="1">
    <citation type="submission" date="2019-04" db="EMBL/GenBank/DDBJ databases">
        <authorList>
            <person name="Feng G."/>
            <person name="Zhang J."/>
            <person name="Zhu H."/>
        </authorList>
    </citation>
    <scope>NUCLEOTIDE SEQUENCE [LARGE SCALE GENOMIC DNA]</scope>
    <source>
        <strain evidence="2 3">JCM 31653</strain>
    </source>
</reference>